<dbReference type="AlphaFoldDB" id="L8GRH3"/>
<sequence length="492" mass="53146">MEGTTGSRGGEGNTTLLSTTAAVEFNAESWFHQLPVEALLKVFGLLARDDLLRVGAVCRASLLLSEEVDVRAADFGAYGERDKRGRAVLVSEDRSQLSLLSVLDDMLRPLPLPAAGRCRVEQFAGHGALLVSVVSLNSGSASETRIGYVHDLARPARPFLLGGNHIGSTSYFDTVTCLSVNQDSRLVAFGHRDGRVDCFAFLLPAADDDDGDRQPLAGVVSLELDPSLSRPRGRARLSTVQILACGAAGERNVDNQSDDSDDVATQSVLVCGYTNGRIEVVVPFDGGEASASTATTATKRFCLEEGSTVAWVRAERDQILCACRSLVALSSESLHILEREDKSAAAYVDGWKQRCVLRPSKGAIVAAHSSRASDSVVIAFASGVEVWSKAYESRLVSASLGEGPVLSMHSISSASSPLKDDHWVLALTTRALHLMRLCHGRVDKKGTGRDHHHQPPLRRVHADMHARTRTFNRLFTSWMATQRTVNNDMVTK</sequence>
<dbReference type="PROSITE" id="PS50181">
    <property type="entry name" value="FBOX"/>
    <property type="match status" value="1"/>
</dbReference>
<reference evidence="2 3" key="1">
    <citation type="journal article" date="2013" name="Genome Biol.">
        <title>Genome of Acanthamoeba castellanii highlights extensive lateral gene transfer and early evolution of tyrosine kinase signaling.</title>
        <authorList>
            <person name="Clarke M."/>
            <person name="Lohan A.J."/>
            <person name="Liu B."/>
            <person name="Lagkouvardos I."/>
            <person name="Roy S."/>
            <person name="Zafar N."/>
            <person name="Bertelli C."/>
            <person name="Schilde C."/>
            <person name="Kianianmomeni A."/>
            <person name="Burglin T.R."/>
            <person name="Frech C."/>
            <person name="Turcotte B."/>
            <person name="Kopec K.O."/>
            <person name="Synnott J.M."/>
            <person name="Choo C."/>
            <person name="Paponov I."/>
            <person name="Finkler A."/>
            <person name="Soon Heng Tan C."/>
            <person name="Hutchins A.P."/>
            <person name="Weinmeier T."/>
            <person name="Rattei T."/>
            <person name="Chu J.S."/>
            <person name="Gimenez G."/>
            <person name="Irimia M."/>
            <person name="Rigden D.J."/>
            <person name="Fitzpatrick D.A."/>
            <person name="Lorenzo-Morales J."/>
            <person name="Bateman A."/>
            <person name="Chiu C.H."/>
            <person name="Tang P."/>
            <person name="Hegemann P."/>
            <person name="Fromm H."/>
            <person name="Raoult D."/>
            <person name="Greub G."/>
            <person name="Miranda-Saavedra D."/>
            <person name="Chen N."/>
            <person name="Nash P."/>
            <person name="Ginger M.L."/>
            <person name="Horn M."/>
            <person name="Schaap P."/>
            <person name="Caler L."/>
            <person name="Loftus B."/>
        </authorList>
    </citation>
    <scope>NUCLEOTIDE SEQUENCE [LARGE SCALE GENOMIC DNA]</scope>
    <source>
        <strain evidence="2 3">Neff</strain>
    </source>
</reference>
<dbReference type="InterPro" id="IPR036047">
    <property type="entry name" value="F-box-like_dom_sf"/>
</dbReference>
<dbReference type="SUPFAM" id="SSF81383">
    <property type="entry name" value="F-box domain"/>
    <property type="match status" value="1"/>
</dbReference>
<dbReference type="VEuPathDB" id="AmoebaDB:ACA1_379460"/>
<gene>
    <name evidence="2" type="ORF">ACA1_379460</name>
</gene>
<evidence type="ECO:0000259" key="1">
    <source>
        <dbReference type="PROSITE" id="PS50181"/>
    </source>
</evidence>
<dbReference type="Pfam" id="PF12937">
    <property type="entry name" value="F-box-like"/>
    <property type="match status" value="1"/>
</dbReference>
<dbReference type="GeneID" id="14916280"/>
<organism evidence="2 3">
    <name type="scientific">Acanthamoeba castellanii (strain ATCC 30010 / Neff)</name>
    <dbReference type="NCBI Taxonomy" id="1257118"/>
    <lineage>
        <taxon>Eukaryota</taxon>
        <taxon>Amoebozoa</taxon>
        <taxon>Discosea</taxon>
        <taxon>Longamoebia</taxon>
        <taxon>Centramoebida</taxon>
        <taxon>Acanthamoebidae</taxon>
        <taxon>Acanthamoeba</taxon>
    </lineage>
</organism>
<dbReference type="RefSeq" id="XP_004337777.1">
    <property type="nucleotide sequence ID" value="XM_004337729.1"/>
</dbReference>
<accession>L8GRH3</accession>
<evidence type="ECO:0000313" key="2">
    <source>
        <dbReference type="EMBL" id="ELR15764.1"/>
    </source>
</evidence>
<dbReference type="EMBL" id="KB008025">
    <property type="protein sequence ID" value="ELR15764.1"/>
    <property type="molecule type" value="Genomic_DNA"/>
</dbReference>
<proteinExistence type="predicted"/>
<dbReference type="InterPro" id="IPR001810">
    <property type="entry name" value="F-box_dom"/>
</dbReference>
<dbReference type="CDD" id="cd09917">
    <property type="entry name" value="F-box_SF"/>
    <property type="match status" value="1"/>
</dbReference>
<keyword evidence="3" id="KW-1185">Reference proteome</keyword>
<feature type="domain" description="F-box" evidence="1">
    <location>
        <begin position="28"/>
        <end position="72"/>
    </location>
</feature>
<name>L8GRH3_ACACF</name>
<evidence type="ECO:0000313" key="3">
    <source>
        <dbReference type="Proteomes" id="UP000011083"/>
    </source>
</evidence>
<dbReference type="Proteomes" id="UP000011083">
    <property type="component" value="Unassembled WGS sequence"/>
</dbReference>
<protein>
    <submittedName>
        <fullName evidence="2">Fbox domain containing protein</fullName>
    </submittedName>
</protein>
<dbReference type="KEGG" id="acan:ACA1_379460"/>